<protein>
    <submittedName>
        <fullName evidence="1">DUF72 domain-containing protein</fullName>
    </submittedName>
</protein>
<organism evidence="1 2">
    <name type="scientific">Pseudonocardia bannensis</name>
    <dbReference type="NCBI Taxonomy" id="630973"/>
    <lineage>
        <taxon>Bacteria</taxon>
        <taxon>Bacillati</taxon>
        <taxon>Actinomycetota</taxon>
        <taxon>Actinomycetes</taxon>
        <taxon>Pseudonocardiales</taxon>
        <taxon>Pseudonocardiaceae</taxon>
        <taxon>Pseudonocardia</taxon>
    </lineage>
</organism>
<dbReference type="RefSeq" id="WP_169414540.1">
    <property type="nucleotide sequence ID" value="NZ_JAAXKZ010000084.1"/>
</dbReference>
<evidence type="ECO:0000313" key="2">
    <source>
        <dbReference type="Proteomes" id="UP000586918"/>
    </source>
</evidence>
<name>A0A848DMU1_9PSEU</name>
<dbReference type="EMBL" id="JAAXKZ010000084">
    <property type="protein sequence ID" value="NMH93849.1"/>
    <property type="molecule type" value="Genomic_DNA"/>
</dbReference>
<keyword evidence="2" id="KW-1185">Reference proteome</keyword>
<dbReference type="Pfam" id="PF01904">
    <property type="entry name" value="DUF72"/>
    <property type="match status" value="1"/>
</dbReference>
<dbReference type="AlphaFoldDB" id="A0A848DMU1"/>
<accession>A0A848DMU1</accession>
<evidence type="ECO:0000313" key="1">
    <source>
        <dbReference type="EMBL" id="NMH93849.1"/>
    </source>
</evidence>
<proteinExistence type="predicted"/>
<dbReference type="SUPFAM" id="SSF117396">
    <property type="entry name" value="TM1631-like"/>
    <property type="match status" value="1"/>
</dbReference>
<reference evidence="1 2" key="1">
    <citation type="submission" date="2020-04" db="EMBL/GenBank/DDBJ databases">
        <authorList>
            <person name="Klaysubun C."/>
            <person name="Duangmal K."/>
            <person name="Lipun K."/>
        </authorList>
    </citation>
    <scope>NUCLEOTIDE SEQUENCE [LARGE SCALE GENOMIC DNA]</scope>
    <source>
        <strain evidence="1 2">DSM 45300</strain>
    </source>
</reference>
<dbReference type="Gene3D" id="3.20.20.410">
    <property type="entry name" value="Protein of unknown function UPF0759"/>
    <property type="match status" value="1"/>
</dbReference>
<dbReference type="Proteomes" id="UP000586918">
    <property type="component" value="Unassembled WGS sequence"/>
</dbReference>
<comment type="caution">
    <text evidence="1">The sequence shown here is derived from an EMBL/GenBank/DDBJ whole genome shotgun (WGS) entry which is preliminary data.</text>
</comment>
<dbReference type="PANTHER" id="PTHR30348:SF13">
    <property type="entry name" value="UPF0759 PROTEIN YUNF"/>
    <property type="match status" value="1"/>
</dbReference>
<sequence length="323" mass="37133">MDTRARAGLRAAADDPVVRALADDGLYIGVTAWTDRTLVESGELYPRGRADAEERLRHYASQFPLTEVDATFYQPLAARNAPLWVERTPPDFLFDVKAFRLFTHHPTPPADLWRDLRDALPDKLAAKPRIYVRDLAPEVRTEALRRFATALDPLHDTGRLGLLLFQFPPYFYPSRRSWEYLVWLESELRDRRIGVEFRQSRWMDDEHREQTLDYLTRLGLVYVCVDEPQGFAGSLPPVAVATAELAAVRFHGRNAETWAVPGLSAAERYAYDYRTEELAEWVPRIEELHEGGRPVHLLFNNIYRGYAVRNARTLARLLAERAG</sequence>
<gene>
    <name evidence="1" type="ORF">HF519_20185</name>
</gene>
<dbReference type="InterPro" id="IPR002763">
    <property type="entry name" value="DUF72"/>
</dbReference>
<dbReference type="PANTHER" id="PTHR30348">
    <property type="entry name" value="UNCHARACTERIZED PROTEIN YECE"/>
    <property type="match status" value="1"/>
</dbReference>
<dbReference type="InterPro" id="IPR036520">
    <property type="entry name" value="UPF0759_sf"/>
</dbReference>